<dbReference type="GO" id="GO:0008820">
    <property type="term" value="F:cobinamide phosphate guanylyltransferase activity"/>
    <property type="evidence" value="ECO:0007669"/>
    <property type="project" value="UniProtKB-EC"/>
</dbReference>
<evidence type="ECO:0000256" key="15">
    <source>
        <dbReference type="ARBA" id="ARBA00023134"/>
    </source>
</evidence>
<dbReference type="Gene3D" id="3.40.50.300">
    <property type="entry name" value="P-loop containing nucleotide triphosphate hydrolases"/>
    <property type="match status" value="1"/>
</dbReference>
<dbReference type="EC" id="2.7.1.156" evidence="8"/>
<keyword evidence="10" id="KW-0169">Cobalamin biosynthesis</keyword>
<dbReference type="GO" id="GO:0005524">
    <property type="term" value="F:ATP binding"/>
    <property type="evidence" value="ECO:0007669"/>
    <property type="project" value="UniProtKB-KW"/>
</dbReference>
<evidence type="ECO:0000256" key="14">
    <source>
        <dbReference type="ARBA" id="ARBA00022840"/>
    </source>
</evidence>
<organism evidence="20 21">
    <name type="scientific">Salibacterium salarium</name>
    <dbReference type="NCBI Taxonomy" id="284579"/>
    <lineage>
        <taxon>Bacteria</taxon>
        <taxon>Bacillati</taxon>
        <taxon>Bacillota</taxon>
        <taxon>Bacilli</taxon>
        <taxon>Bacillales</taxon>
        <taxon>Bacillaceae</taxon>
    </lineage>
</organism>
<evidence type="ECO:0000256" key="17">
    <source>
        <dbReference type="ARBA" id="ARBA00030571"/>
    </source>
</evidence>
<dbReference type="InterPro" id="IPR027417">
    <property type="entry name" value="P-loop_NTPase"/>
</dbReference>
<comment type="catalytic activity">
    <reaction evidence="1">
        <text>adenosylcob(III)inamide + ATP = adenosylcob(III)inamide phosphate + ADP + H(+)</text>
        <dbReference type="Rhea" id="RHEA:15769"/>
        <dbReference type="ChEBI" id="CHEBI:2480"/>
        <dbReference type="ChEBI" id="CHEBI:15378"/>
        <dbReference type="ChEBI" id="CHEBI:30616"/>
        <dbReference type="ChEBI" id="CHEBI:58502"/>
        <dbReference type="ChEBI" id="CHEBI:456216"/>
        <dbReference type="EC" id="2.7.1.156"/>
    </reaction>
</comment>
<comment type="caution">
    <text evidence="20">The sequence shown here is derived from an EMBL/GenBank/DDBJ whole genome shotgun (WGS) entry which is preliminary data.</text>
</comment>
<dbReference type="InterPro" id="IPR003203">
    <property type="entry name" value="CobU/CobP"/>
</dbReference>
<name>A0A3R9QRW9_9BACI</name>
<sequence length="183" mass="20919">MLTFICGGVRSGKSSVGENIAETKQPHNSRLIYLATSTRTDEEMNRRIQHHQTEREDRKANWVTIEQSRDLRDISNTLAHQDIVFLDCLTTWLSNEMFGHPFGDVSSFAVKQYMKDAIVEIEAACACVIVISNDVFHEPVPEHSGTFEYVKTLGELHQYFVRKAETVIEMEAGEPLLRKGERF</sequence>
<evidence type="ECO:0000256" key="1">
    <source>
        <dbReference type="ARBA" id="ARBA00000312"/>
    </source>
</evidence>
<evidence type="ECO:0000256" key="5">
    <source>
        <dbReference type="ARBA" id="ARBA00004692"/>
    </source>
</evidence>
<feature type="active site" description="GMP-histidine intermediate" evidence="18">
    <location>
        <position position="51"/>
    </location>
</feature>
<dbReference type="GO" id="GO:0043752">
    <property type="term" value="F:adenosylcobinamide kinase activity"/>
    <property type="evidence" value="ECO:0007669"/>
    <property type="project" value="UniProtKB-EC"/>
</dbReference>
<gene>
    <name evidence="20" type="ORF">D7Z54_17865</name>
</gene>
<evidence type="ECO:0000256" key="13">
    <source>
        <dbReference type="ARBA" id="ARBA00022777"/>
    </source>
</evidence>
<evidence type="ECO:0000256" key="19">
    <source>
        <dbReference type="PIRSR" id="PIRSR006135-2"/>
    </source>
</evidence>
<evidence type="ECO:0000313" key="21">
    <source>
        <dbReference type="Proteomes" id="UP000275076"/>
    </source>
</evidence>
<comment type="similarity">
    <text evidence="7">Belongs to the CobU/CobP family.</text>
</comment>
<dbReference type="RefSeq" id="WP_125557525.1">
    <property type="nucleotide sequence ID" value="NZ_RBVX01000018.1"/>
</dbReference>
<dbReference type="PANTHER" id="PTHR34848:SF1">
    <property type="entry name" value="BIFUNCTIONAL ADENOSYLCOBALAMIN BIOSYNTHESIS PROTEIN COBU"/>
    <property type="match status" value="1"/>
</dbReference>
<evidence type="ECO:0000256" key="11">
    <source>
        <dbReference type="ARBA" id="ARBA00022679"/>
    </source>
</evidence>
<feature type="binding site" evidence="19">
    <location>
        <begin position="7"/>
        <end position="14"/>
    </location>
    <ligand>
        <name>GTP</name>
        <dbReference type="ChEBI" id="CHEBI:37565"/>
    </ligand>
</feature>
<dbReference type="PIRSF" id="PIRSF006135">
    <property type="entry name" value="CobU"/>
    <property type="match status" value="1"/>
</dbReference>
<keyword evidence="11" id="KW-0808">Transferase</keyword>
<evidence type="ECO:0000313" key="20">
    <source>
        <dbReference type="EMBL" id="RSL32062.1"/>
    </source>
</evidence>
<evidence type="ECO:0000256" key="2">
    <source>
        <dbReference type="ARBA" id="ARBA00000711"/>
    </source>
</evidence>
<comment type="pathway">
    <text evidence="5">Cofactor biosynthesis; adenosylcobalamin biosynthesis; adenosylcobalamin from cob(II)yrinate a,c-diamide: step 6/7.</text>
</comment>
<evidence type="ECO:0000256" key="4">
    <source>
        <dbReference type="ARBA" id="ARBA00003889"/>
    </source>
</evidence>
<evidence type="ECO:0000256" key="18">
    <source>
        <dbReference type="PIRSR" id="PIRSR006135-1"/>
    </source>
</evidence>
<evidence type="ECO:0000256" key="12">
    <source>
        <dbReference type="ARBA" id="ARBA00022741"/>
    </source>
</evidence>
<feature type="binding site" evidence="19">
    <location>
        <begin position="35"/>
        <end position="37"/>
    </location>
    <ligand>
        <name>GTP</name>
        <dbReference type="ChEBI" id="CHEBI:37565"/>
    </ligand>
</feature>
<feature type="binding site" evidence="19">
    <location>
        <position position="87"/>
    </location>
    <ligand>
        <name>GTP</name>
        <dbReference type="ChEBI" id="CHEBI:37565"/>
    </ligand>
</feature>
<comment type="catalytic activity">
    <reaction evidence="3">
        <text>adenosylcob(III)inamide + GTP = adenosylcob(III)inamide phosphate + GDP + H(+)</text>
        <dbReference type="Rhea" id="RHEA:15765"/>
        <dbReference type="ChEBI" id="CHEBI:2480"/>
        <dbReference type="ChEBI" id="CHEBI:15378"/>
        <dbReference type="ChEBI" id="CHEBI:37565"/>
        <dbReference type="ChEBI" id="CHEBI:58189"/>
        <dbReference type="ChEBI" id="CHEBI:58502"/>
        <dbReference type="EC" id="2.7.1.156"/>
    </reaction>
</comment>
<dbReference type="SUPFAM" id="SSF52540">
    <property type="entry name" value="P-loop containing nucleoside triphosphate hydrolases"/>
    <property type="match status" value="1"/>
</dbReference>
<dbReference type="EC" id="2.7.7.62" evidence="9"/>
<dbReference type="GO" id="GO:0005525">
    <property type="term" value="F:GTP binding"/>
    <property type="evidence" value="ECO:0007669"/>
    <property type="project" value="UniProtKB-KW"/>
</dbReference>
<dbReference type="EMBL" id="RBVX01000018">
    <property type="protein sequence ID" value="RSL32062.1"/>
    <property type="molecule type" value="Genomic_DNA"/>
</dbReference>
<reference evidence="20 21" key="1">
    <citation type="submission" date="2018-10" db="EMBL/GenBank/DDBJ databases">
        <title>Draft genome sequence of Bacillus salarius IM0101, isolated from a hypersaline soil in Inner Mongolia, China.</title>
        <authorList>
            <person name="Yamprayoonswat W."/>
            <person name="Boonvisut S."/>
            <person name="Jumpathong W."/>
            <person name="Sittihan S."/>
            <person name="Ruangsuj P."/>
            <person name="Wanthongcharoen S."/>
            <person name="Thongpramul N."/>
            <person name="Pimmason S."/>
            <person name="Yu B."/>
            <person name="Yasawong M."/>
        </authorList>
    </citation>
    <scope>NUCLEOTIDE SEQUENCE [LARGE SCALE GENOMIC DNA]</scope>
    <source>
        <strain evidence="20 21">IM0101</strain>
    </source>
</reference>
<evidence type="ECO:0000256" key="16">
    <source>
        <dbReference type="ARBA" id="ARBA00029570"/>
    </source>
</evidence>
<feature type="binding site" evidence="19">
    <location>
        <position position="66"/>
    </location>
    <ligand>
        <name>GTP</name>
        <dbReference type="ChEBI" id="CHEBI:37565"/>
    </ligand>
</feature>
<evidence type="ECO:0000256" key="3">
    <source>
        <dbReference type="ARBA" id="ARBA00001522"/>
    </source>
</evidence>
<evidence type="ECO:0000256" key="9">
    <source>
        <dbReference type="ARBA" id="ARBA00012523"/>
    </source>
</evidence>
<accession>A0A3R9QRW9</accession>
<dbReference type="AlphaFoldDB" id="A0A3R9QRW9"/>
<dbReference type="Proteomes" id="UP000275076">
    <property type="component" value="Unassembled WGS sequence"/>
</dbReference>
<evidence type="ECO:0000256" key="10">
    <source>
        <dbReference type="ARBA" id="ARBA00022573"/>
    </source>
</evidence>
<dbReference type="OrthoDB" id="9799422at2"/>
<comment type="function">
    <text evidence="4">Catalyzes ATP-dependent phosphorylation of adenosylcobinamide and addition of GMP to adenosylcobinamide phosphate.</text>
</comment>
<dbReference type="PANTHER" id="PTHR34848">
    <property type="match status" value="1"/>
</dbReference>
<evidence type="ECO:0000256" key="6">
    <source>
        <dbReference type="ARBA" id="ARBA00005159"/>
    </source>
</evidence>
<keyword evidence="21" id="KW-1185">Reference proteome</keyword>
<protein>
    <recommendedName>
        <fullName evidence="16">Adenosylcobinamide kinase</fullName>
        <ecNumber evidence="8">2.7.1.156</ecNumber>
        <ecNumber evidence="9">2.7.7.62</ecNumber>
    </recommendedName>
    <alternativeName>
        <fullName evidence="17">Adenosylcobinamide-phosphate guanylyltransferase</fullName>
    </alternativeName>
</protein>
<comment type="catalytic activity">
    <reaction evidence="2">
        <text>adenosylcob(III)inamide phosphate + GTP + H(+) = adenosylcob(III)inamide-GDP + diphosphate</text>
        <dbReference type="Rhea" id="RHEA:22712"/>
        <dbReference type="ChEBI" id="CHEBI:15378"/>
        <dbReference type="ChEBI" id="CHEBI:33019"/>
        <dbReference type="ChEBI" id="CHEBI:37565"/>
        <dbReference type="ChEBI" id="CHEBI:58502"/>
        <dbReference type="ChEBI" id="CHEBI:60487"/>
        <dbReference type="EC" id="2.7.7.62"/>
    </reaction>
</comment>
<keyword evidence="13" id="KW-0418">Kinase</keyword>
<dbReference type="CDD" id="cd00544">
    <property type="entry name" value="CobU"/>
    <property type="match status" value="1"/>
</dbReference>
<keyword evidence="15 19" id="KW-0342">GTP-binding</keyword>
<dbReference type="GO" id="GO:0009236">
    <property type="term" value="P:cobalamin biosynthetic process"/>
    <property type="evidence" value="ECO:0007669"/>
    <property type="project" value="UniProtKB-UniPathway"/>
</dbReference>
<proteinExistence type="inferred from homology"/>
<comment type="pathway">
    <text evidence="6">Cofactor biosynthesis; adenosylcobalamin biosynthesis; adenosylcobalamin from cob(II)yrinate a,c-diamide: step 5/7.</text>
</comment>
<evidence type="ECO:0000256" key="7">
    <source>
        <dbReference type="ARBA" id="ARBA00007490"/>
    </source>
</evidence>
<evidence type="ECO:0000256" key="8">
    <source>
        <dbReference type="ARBA" id="ARBA00012016"/>
    </source>
</evidence>
<dbReference type="Pfam" id="PF02283">
    <property type="entry name" value="CobU"/>
    <property type="match status" value="1"/>
</dbReference>
<dbReference type="UniPathway" id="UPA00148">
    <property type="reaction ID" value="UER00236"/>
</dbReference>
<keyword evidence="12 19" id="KW-0547">Nucleotide-binding</keyword>
<keyword evidence="14" id="KW-0067">ATP-binding</keyword>